<comment type="caution">
    <text evidence="15">The sequence shown here is derived from an EMBL/GenBank/DDBJ whole genome shotgun (WGS) entry which is preliminary data.</text>
</comment>
<comment type="similarity">
    <text evidence="12">Belongs to the helicase family. PriA subfamily.</text>
</comment>
<feature type="binding site" evidence="12">
    <location>
        <position position="461"/>
    </location>
    <ligand>
        <name>Zn(2+)</name>
        <dbReference type="ChEBI" id="CHEBI:29105"/>
        <label>1</label>
    </ligand>
</feature>
<dbReference type="EMBL" id="NVUK01000011">
    <property type="protein sequence ID" value="PCI77898.1"/>
    <property type="molecule type" value="Genomic_DNA"/>
</dbReference>
<feature type="binding site" evidence="12">
    <location>
        <position position="502"/>
    </location>
    <ligand>
        <name>Zn(2+)</name>
        <dbReference type="ChEBI" id="CHEBI:29105"/>
        <label>1</label>
    </ligand>
</feature>
<dbReference type="NCBIfam" id="TIGR00595">
    <property type="entry name" value="priA"/>
    <property type="match status" value="1"/>
</dbReference>
<dbReference type="Pfam" id="PF00270">
    <property type="entry name" value="DEAD"/>
    <property type="match status" value="1"/>
</dbReference>
<dbReference type="GO" id="GO:0006269">
    <property type="term" value="P:DNA replication, synthesis of primer"/>
    <property type="evidence" value="ECO:0007669"/>
    <property type="project" value="UniProtKB-KW"/>
</dbReference>
<dbReference type="SUPFAM" id="SSF52540">
    <property type="entry name" value="P-loop containing nucleoside triphosphate hydrolases"/>
    <property type="match status" value="2"/>
</dbReference>
<dbReference type="InterPro" id="IPR040498">
    <property type="entry name" value="PriA_CRR"/>
</dbReference>
<keyword evidence="5 12" id="KW-0378">Hydrolase</keyword>
<dbReference type="GO" id="GO:0006270">
    <property type="term" value="P:DNA replication initiation"/>
    <property type="evidence" value="ECO:0007669"/>
    <property type="project" value="TreeGrafter"/>
</dbReference>
<dbReference type="GO" id="GO:0005524">
    <property type="term" value="F:ATP binding"/>
    <property type="evidence" value="ECO:0007669"/>
    <property type="project" value="UniProtKB-UniRule"/>
</dbReference>
<dbReference type="InterPro" id="IPR041222">
    <property type="entry name" value="PriA_3primeBD"/>
</dbReference>
<accession>A0A2A4X5J6</accession>
<dbReference type="AlphaFoldDB" id="A0A2A4X5J6"/>
<dbReference type="GO" id="GO:0008270">
    <property type="term" value="F:zinc ion binding"/>
    <property type="evidence" value="ECO:0007669"/>
    <property type="project" value="UniProtKB-UniRule"/>
</dbReference>
<comment type="cofactor">
    <cofactor evidence="12">
        <name>Zn(2+)</name>
        <dbReference type="ChEBI" id="CHEBI:29105"/>
    </cofactor>
    <text evidence="12">Binds 2 zinc ions per subunit.</text>
</comment>
<feature type="binding site" evidence="12">
    <location>
        <position position="505"/>
    </location>
    <ligand>
        <name>Zn(2+)</name>
        <dbReference type="ChEBI" id="CHEBI:29105"/>
        <label>1</label>
    </ligand>
</feature>
<evidence type="ECO:0000256" key="2">
    <source>
        <dbReference type="ARBA" id="ARBA00022705"/>
    </source>
</evidence>
<dbReference type="EC" id="5.6.2.4" evidence="12"/>
<keyword evidence="9 12" id="KW-0238">DNA-binding</keyword>
<evidence type="ECO:0000256" key="6">
    <source>
        <dbReference type="ARBA" id="ARBA00022806"/>
    </source>
</evidence>
<feature type="binding site" evidence="12">
    <location>
        <position position="470"/>
    </location>
    <ligand>
        <name>Zn(2+)</name>
        <dbReference type="ChEBI" id="CHEBI:29105"/>
        <label>2</label>
    </ligand>
</feature>
<keyword evidence="2 12" id="KW-0235">DNA replication</keyword>
<evidence type="ECO:0000256" key="10">
    <source>
        <dbReference type="ARBA" id="ARBA00023235"/>
    </source>
</evidence>
<evidence type="ECO:0000313" key="15">
    <source>
        <dbReference type="EMBL" id="PCI77898.1"/>
    </source>
</evidence>
<protein>
    <recommendedName>
        <fullName evidence="12">Replication restart protein PriA</fullName>
    </recommendedName>
    <alternativeName>
        <fullName evidence="12">ATP-dependent DNA helicase PriA</fullName>
        <ecNumber evidence="12">5.6.2.4</ecNumber>
    </alternativeName>
    <alternativeName>
        <fullName evidence="12">DNA 3'-5' helicase PriA</fullName>
    </alternativeName>
</protein>
<proteinExistence type="inferred from homology"/>
<keyword evidence="10 12" id="KW-0413">Isomerase</keyword>
<dbReference type="PROSITE" id="PS51192">
    <property type="entry name" value="HELICASE_ATP_BIND_1"/>
    <property type="match status" value="1"/>
</dbReference>
<dbReference type="Pfam" id="PF17764">
    <property type="entry name" value="PriA_3primeBD"/>
    <property type="match status" value="1"/>
</dbReference>
<evidence type="ECO:0000256" key="4">
    <source>
        <dbReference type="ARBA" id="ARBA00022741"/>
    </source>
</evidence>
<dbReference type="SMART" id="SM00487">
    <property type="entry name" value="DEXDc"/>
    <property type="match status" value="1"/>
</dbReference>
<dbReference type="Pfam" id="PF18074">
    <property type="entry name" value="PriA_C"/>
    <property type="match status" value="1"/>
</dbReference>
<comment type="catalytic activity">
    <reaction evidence="12">
        <text>Couples ATP hydrolysis with the unwinding of duplex DNA by translocating in the 3'-5' direction.</text>
        <dbReference type="EC" id="5.6.2.4"/>
    </reaction>
</comment>
<evidence type="ECO:0000259" key="14">
    <source>
        <dbReference type="PROSITE" id="PS51194"/>
    </source>
</evidence>
<organism evidence="15 16">
    <name type="scientific">Aerophobetes bacterium</name>
    <dbReference type="NCBI Taxonomy" id="2030807"/>
    <lineage>
        <taxon>Bacteria</taxon>
        <taxon>Candidatus Aerophobota</taxon>
    </lineage>
</organism>
<evidence type="ECO:0000313" key="16">
    <source>
        <dbReference type="Proteomes" id="UP000218775"/>
    </source>
</evidence>
<dbReference type="InterPro" id="IPR042115">
    <property type="entry name" value="PriA_3primeBD_sf"/>
</dbReference>
<keyword evidence="3 12" id="KW-0479">Metal-binding</keyword>
<dbReference type="Gene3D" id="3.40.50.300">
    <property type="entry name" value="P-loop containing nucleotide triphosphate hydrolases"/>
    <property type="match status" value="2"/>
</dbReference>
<evidence type="ECO:0000256" key="3">
    <source>
        <dbReference type="ARBA" id="ARBA00022723"/>
    </source>
</evidence>
<evidence type="ECO:0000256" key="9">
    <source>
        <dbReference type="ARBA" id="ARBA00023125"/>
    </source>
</evidence>
<dbReference type="PROSITE" id="PS51194">
    <property type="entry name" value="HELICASE_CTER"/>
    <property type="match status" value="1"/>
</dbReference>
<feature type="domain" description="Helicase ATP-binding" evidence="13">
    <location>
        <begin position="230"/>
        <end position="397"/>
    </location>
</feature>
<name>A0A2A4X5J6_UNCAE</name>
<evidence type="ECO:0000259" key="13">
    <source>
        <dbReference type="PROSITE" id="PS51192"/>
    </source>
</evidence>
<keyword evidence="4 12" id="KW-0547">Nucleotide-binding</keyword>
<dbReference type="InterPro" id="IPR014001">
    <property type="entry name" value="Helicase_ATP-bd"/>
</dbReference>
<feature type="binding site" evidence="12">
    <location>
        <position position="491"/>
    </location>
    <ligand>
        <name>Zn(2+)</name>
        <dbReference type="ChEBI" id="CHEBI:29105"/>
        <label>2</label>
    </ligand>
</feature>
<evidence type="ECO:0000256" key="8">
    <source>
        <dbReference type="ARBA" id="ARBA00022840"/>
    </source>
</evidence>
<evidence type="ECO:0000256" key="7">
    <source>
        <dbReference type="ARBA" id="ARBA00022833"/>
    </source>
</evidence>
<dbReference type="PANTHER" id="PTHR30580">
    <property type="entry name" value="PRIMOSOMAL PROTEIN N"/>
    <property type="match status" value="1"/>
</dbReference>
<comment type="subunit">
    <text evidence="12">Component of the replication restart primosome.</text>
</comment>
<keyword evidence="8 12" id="KW-0067">ATP-binding</keyword>
<dbReference type="SMART" id="SM00490">
    <property type="entry name" value="HELICc"/>
    <property type="match status" value="1"/>
</dbReference>
<dbReference type="GO" id="GO:0043138">
    <property type="term" value="F:3'-5' DNA helicase activity"/>
    <property type="evidence" value="ECO:0007669"/>
    <property type="project" value="UniProtKB-EC"/>
</dbReference>
<dbReference type="InterPro" id="IPR041236">
    <property type="entry name" value="PriA_C"/>
</dbReference>
<feature type="binding site" evidence="12">
    <location>
        <position position="473"/>
    </location>
    <ligand>
        <name>Zn(2+)</name>
        <dbReference type="ChEBI" id="CHEBI:29105"/>
        <label>2</label>
    </ligand>
</feature>
<feature type="domain" description="Helicase C-terminal" evidence="14">
    <location>
        <begin position="497"/>
        <end position="657"/>
    </location>
</feature>
<keyword evidence="6 12" id="KW-0347">Helicase</keyword>
<keyword evidence="7 12" id="KW-0862">Zinc</keyword>
<dbReference type="GO" id="GO:0003677">
    <property type="term" value="F:DNA binding"/>
    <property type="evidence" value="ECO:0007669"/>
    <property type="project" value="UniProtKB-UniRule"/>
</dbReference>
<comment type="catalytic activity">
    <reaction evidence="11 12">
        <text>ATP + H2O = ADP + phosphate + H(+)</text>
        <dbReference type="Rhea" id="RHEA:13065"/>
        <dbReference type="ChEBI" id="CHEBI:15377"/>
        <dbReference type="ChEBI" id="CHEBI:15378"/>
        <dbReference type="ChEBI" id="CHEBI:30616"/>
        <dbReference type="ChEBI" id="CHEBI:43474"/>
        <dbReference type="ChEBI" id="CHEBI:456216"/>
        <dbReference type="EC" id="5.6.2.4"/>
    </reaction>
</comment>
<comment type="function">
    <text evidence="12">Initiates the restart of stalled replication forks, which reloads the replicative helicase on sites other than the origin of replication. Recognizes and binds to abandoned replication forks and remodels them to uncover a helicase loading site. Promotes assembly of the primosome at these replication forks.</text>
</comment>
<keyword evidence="1 12" id="KW-0639">Primosome</keyword>
<evidence type="ECO:0000256" key="12">
    <source>
        <dbReference type="HAMAP-Rule" id="MF_00983"/>
    </source>
</evidence>
<dbReference type="Gene3D" id="3.40.1440.60">
    <property type="entry name" value="PriA, 3(prime) DNA-binding domain"/>
    <property type="match status" value="1"/>
</dbReference>
<dbReference type="Pfam" id="PF18319">
    <property type="entry name" value="Zn_ribbon_PriA"/>
    <property type="match status" value="1"/>
</dbReference>
<evidence type="ECO:0000256" key="1">
    <source>
        <dbReference type="ARBA" id="ARBA00022515"/>
    </source>
</evidence>
<dbReference type="GO" id="GO:1990077">
    <property type="term" value="C:primosome complex"/>
    <property type="evidence" value="ECO:0007669"/>
    <property type="project" value="UniProtKB-UniRule"/>
</dbReference>
<dbReference type="PANTHER" id="PTHR30580:SF0">
    <property type="entry name" value="PRIMOSOMAL PROTEIN N"/>
    <property type="match status" value="1"/>
</dbReference>
<dbReference type="Proteomes" id="UP000218775">
    <property type="component" value="Unassembled WGS sequence"/>
</dbReference>
<dbReference type="FunFam" id="3.40.50.300:FF:000489">
    <property type="entry name" value="Primosome assembly protein PriA"/>
    <property type="match status" value="1"/>
</dbReference>
<feature type="binding site" evidence="12">
    <location>
        <position position="464"/>
    </location>
    <ligand>
        <name>Zn(2+)</name>
        <dbReference type="ChEBI" id="CHEBI:29105"/>
        <label>1</label>
    </ligand>
</feature>
<feature type="binding site" evidence="12">
    <location>
        <position position="488"/>
    </location>
    <ligand>
        <name>Zn(2+)</name>
        <dbReference type="ChEBI" id="CHEBI:29105"/>
        <label>2</label>
    </ligand>
</feature>
<dbReference type="CDD" id="cd17929">
    <property type="entry name" value="DEXHc_priA"/>
    <property type="match status" value="1"/>
</dbReference>
<dbReference type="GO" id="GO:0016887">
    <property type="term" value="F:ATP hydrolysis activity"/>
    <property type="evidence" value="ECO:0007669"/>
    <property type="project" value="RHEA"/>
</dbReference>
<dbReference type="GO" id="GO:0006302">
    <property type="term" value="P:double-strand break repair"/>
    <property type="evidence" value="ECO:0007669"/>
    <property type="project" value="InterPro"/>
</dbReference>
<gene>
    <name evidence="12 15" type="primary">priA</name>
    <name evidence="15" type="ORF">COB21_02250</name>
</gene>
<dbReference type="GO" id="GO:0006310">
    <property type="term" value="P:DNA recombination"/>
    <property type="evidence" value="ECO:0007669"/>
    <property type="project" value="InterPro"/>
</dbReference>
<reference evidence="16" key="1">
    <citation type="submission" date="2017-08" db="EMBL/GenBank/DDBJ databases">
        <title>A dynamic microbial community with high functional redundancy inhabits the cold, oxic subseafloor aquifer.</title>
        <authorList>
            <person name="Tully B.J."/>
            <person name="Wheat C.G."/>
            <person name="Glazer B.T."/>
            <person name="Huber J.A."/>
        </authorList>
    </citation>
    <scope>NUCLEOTIDE SEQUENCE [LARGE SCALE GENOMIC DNA]</scope>
</reference>
<dbReference type="InterPro" id="IPR005259">
    <property type="entry name" value="PriA"/>
</dbReference>
<dbReference type="InterPro" id="IPR011545">
    <property type="entry name" value="DEAD/DEAH_box_helicase_dom"/>
</dbReference>
<dbReference type="HAMAP" id="MF_00983">
    <property type="entry name" value="PriA"/>
    <property type="match status" value="1"/>
</dbReference>
<dbReference type="Pfam" id="PF00271">
    <property type="entry name" value="Helicase_C"/>
    <property type="match status" value="1"/>
</dbReference>
<evidence type="ECO:0000256" key="5">
    <source>
        <dbReference type="ARBA" id="ARBA00022801"/>
    </source>
</evidence>
<sequence length="755" mass="84858">MGNDMSKTAQELGFSYIISVTLDKGIKKPLDYGVKPTITQKISVGSRVLVPVRNSLNPATVVKIKNSTHTPGVRPIEKLVFEKPLLSPHLFKLAEWMSAYYTTPLSKVLKTMLPTSVTTPDKEKMLLFAKPALSLSKLSQLADKFREKKRSRAALIDLLLKNPKGLFVADLLKIANVSSSPLKTLAKEGIVKLEQKRVLRSPLEDVPFFKTLEKILLPEQQQAFDAISTDMEKEKACTHLLFGVTGSGKTEVYLRLIKKARQMNKGILFLVPEIALTSQTIERVKTRFDEKIGVLHHKLSSGEKHDIWHQIQQGKIQIVIGARSAIFSPIKNLGLILIDEEQEPAFKQTEEMPCYHARDMAIVRSKYENATVVLGSATPSLETYFNAQNGTYTLHELKKRANNNPLPKIHLIDQSSPLERVDGNHTLFSNSLKKAITARVEKGEQIILFLNRRGYNTCMLCQDCQSSFNCPSCDLPLTFHKALDTLKCHTCDYHIHPTPKVCPTCNKREPILFKGVGTEKVERTLHALFPGIRSLRLDGESTKQKGSHATIYQKFLSGKADVLIGTQMVAKGLHFPKVTLVGVMNTDGALNIPDFRSAEKCFSLLTQVSGRAGRGEVLGEVMIQTYLKDNSVLKHVQSGSYPLFYHEEIDMRKAFFYPPFCRITKIIGKSKNENFVQQQMDTIHHYLKTHAASTMHISPPSPCGHAKIKDSFRYQIILKRPPQDFFPQALASFISAQTSSRFHVTINHDPQTIFF</sequence>
<evidence type="ECO:0000256" key="11">
    <source>
        <dbReference type="ARBA" id="ARBA00048988"/>
    </source>
</evidence>
<dbReference type="InterPro" id="IPR001650">
    <property type="entry name" value="Helicase_C-like"/>
</dbReference>
<dbReference type="InterPro" id="IPR027417">
    <property type="entry name" value="P-loop_NTPase"/>
</dbReference>